<feature type="transmembrane region" description="Helical" evidence="2">
    <location>
        <begin position="21"/>
        <end position="42"/>
    </location>
</feature>
<gene>
    <name evidence="4" type="ORF">ABSH63_00590</name>
</gene>
<keyword evidence="2" id="KW-0472">Membrane</keyword>
<dbReference type="Proteomes" id="UP001465331">
    <property type="component" value="Unassembled WGS sequence"/>
</dbReference>
<feature type="transmembrane region" description="Helical" evidence="2">
    <location>
        <begin position="54"/>
        <end position="73"/>
    </location>
</feature>
<proteinExistence type="inferred from homology"/>
<dbReference type="InterPro" id="IPR003869">
    <property type="entry name" value="Polysac_CapD-like"/>
</dbReference>
<dbReference type="SUPFAM" id="SSF51735">
    <property type="entry name" value="NAD(P)-binding Rossmann-fold domains"/>
    <property type="match status" value="2"/>
</dbReference>
<dbReference type="Pfam" id="PF02719">
    <property type="entry name" value="Polysacc_synt_2"/>
    <property type="match status" value="1"/>
</dbReference>
<feature type="transmembrane region" description="Helical" evidence="2">
    <location>
        <begin position="110"/>
        <end position="131"/>
    </location>
</feature>
<organism evidence="4 5">
    <name type="scientific">Sinimarinibacterium thermocellulolyticum</name>
    <dbReference type="NCBI Taxonomy" id="3170016"/>
    <lineage>
        <taxon>Bacteria</taxon>
        <taxon>Pseudomonadati</taxon>
        <taxon>Pseudomonadota</taxon>
        <taxon>Gammaproteobacteria</taxon>
        <taxon>Nevskiales</taxon>
        <taxon>Nevskiaceae</taxon>
        <taxon>Sinimarinibacterium</taxon>
    </lineage>
</organism>
<evidence type="ECO:0000256" key="2">
    <source>
        <dbReference type="SAM" id="Phobius"/>
    </source>
</evidence>
<reference evidence="4 5" key="1">
    <citation type="submission" date="2024-06" db="EMBL/GenBank/DDBJ databases">
        <authorList>
            <person name="Li Z."/>
            <person name="Jiang Y."/>
        </authorList>
    </citation>
    <scope>NUCLEOTIDE SEQUENCE [LARGE SCALE GENOMIC DNA]</scope>
    <source>
        <strain evidence="4 5">HSW-8</strain>
    </source>
</reference>
<keyword evidence="2" id="KW-0812">Transmembrane</keyword>
<dbReference type="Gene3D" id="3.40.50.720">
    <property type="entry name" value="NAD(P)-binding Rossmann-like Domain"/>
    <property type="match status" value="2"/>
</dbReference>
<dbReference type="InterPro" id="IPR051203">
    <property type="entry name" value="Polysaccharide_Synthase-Rel"/>
</dbReference>
<evidence type="ECO:0000256" key="1">
    <source>
        <dbReference type="ARBA" id="ARBA00007430"/>
    </source>
</evidence>
<dbReference type="CDD" id="cd05237">
    <property type="entry name" value="UDP_invert_4-6DH_SDR_e"/>
    <property type="match status" value="1"/>
</dbReference>
<dbReference type="RefSeq" id="WP_352886436.1">
    <property type="nucleotide sequence ID" value="NZ_JBEPIJ010000001.1"/>
</dbReference>
<sequence>MSAPLRRLAQRLIALDARVKLLIVVIVDWAILTLSAIVAVEVTSSRPLFSGPNLNVLLFAPPLGIALLYLLRSYRTVIRFVGSEFAERAAVALALALALLRTLHHLHDDFRISLATLGFFGLIAFAALVLARAAARAFLRGDTPLTTSTRVLIYGAGAAGAQLASALRIGREYKPVAFADDRADLRGRMLLGLAIYAPADLPRLKARGVFDLVLLAIPSLAQSRKREILESLEKMAVKVLVMPSLDDIASGRKRIHDLREVQIEDLLARDPVPPIPELLSRFIDGKSVMITGAGGSIGSELCRQALDLGAKRLVLFEMSEYGLYAIDRELRERPAAERCEIVPVLASVLDPRALEDALRRHGVETVYHAAAYKHVPLVEANVVTAVRNNVIGTKNVIDAAVSCGVRNFVLVSTDKAVRPTNVMGASKRVCEMLVQAAAQEHPGIRMSIVRFGNVLASSGSVVPLFKEQIARGGPVTVTHPQVTRYFMTIPEAAQLVIQAGAMGRHGEVFVLDMGEPVKIRDLAERMIHLSGLTVRDPVTGEGDIEIRYTGLRPGEKLYEELLIGDRTTPSNHPRIRCAFEEFPTRRELDTWLRQVGQALGAGDSDQTIVQLRRIVPGFVTPTLLPGAVRQIANALPSDQPTDAAVLRAPTEVAVLRPVRIAQ</sequence>
<accession>A0ABV2A7S5</accession>
<dbReference type="InterPro" id="IPR036291">
    <property type="entry name" value="NAD(P)-bd_dom_sf"/>
</dbReference>
<keyword evidence="2" id="KW-1133">Transmembrane helix</keyword>
<protein>
    <submittedName>
        <fullName evidence="4">Nucleoside-diphosphate sugar epimerase/dehydratase</fullName>
    </submittedName>
</protein>
<keyword evidence="5" id="KW-1185">Reference proteome</keyword>
<evidence type="ECO:0000259" key="3">
    <source>
        <dbReference type="Pfam" id="PF02719"/>
    </source>
</evidence>
<evidence type="ECO:0000313" key="5">
    <source>
        <dbReference type="Proteomes" id="UP001465331"/>
    </source>
</evidence>
<comment type="similarity">
    <text evidence="1">Belongs to the polysaccharide synthase family.</text>
</comment>
<dbReference type="PANTHER" id="PTHR43318">
    <property type="entry name" value="UDP-N-ACETYLGLUCOSAMINE 4,6-DEHYDRATASE"/>
    <property type="match status" value="1"/>
</dbReference>
<dbReference type="PANTHER" id="PTHR43318:SF1">
    <property type="entry name" value="POLYSACCHARIDE BIOSYNTHESIS PROTEIN EPSC-RELATED"/>
    <property type="match status" value="1"/>
</dbReference>
<comment type="caution">
    <text evidence="4">The sequence shown here is derived from an EMBL/GenBank/DDBJ whole genome shotgun (WGS) entry which is preliminary data.</text>
</comment>
<evidence type="ECO:0000313" key="4">
    <source>
        <dbReference type="EMBL" id="MES0872514.1"/>
    </source>
</evidence>
<name>A0ABV2A7S5_9GAMM</name>
<feature type="domain" description="Polysaccharide biosynthesis protein CapD-like" evidence="3">
    <location>
        <begin position="288"/>
        <end position="576"/>
    </location>
</feature>
<dbReference type="EMBL" id="JBEPIJ010000001">
    <property type="protein sequence ID" value="MES0872514.1"/>
    <property type="molecule type" value="Genomic_DNA"/>
</dbReference>